<dbReference type="Proteomes" id="UP001165962">
    <property type="component" value="Unassembled WGS sequence"/>
</dbReference>
<gene>
    <name evidence="1" type="ORF">G9U52_17970</name>
</gene>
<dbReference type="InterPro" id="IPR036390">
    <property type="entry name" value="WH_DNA-bd_sf"/>
</dbReference>
<organism evidence="1 2">
    <name type="scientific">Paenibacillus agricola</name>
    <dbReference type="NCBI Taxonomy" id="2716264"/>
    <lineage>
        <taxon>Bacteria</taxon>
        <taxon>Bacillati</taxon>
        <taxon>Bacillota</taxon>
        <taxon>Bacilli</taxon>
        <taxon>Bacillales</taxon>
        <taxon>Paenibacillaceae</taxon>
        <taxon>Paenibacillus</taxon>
    </lineage>
</organism>
<evidence type="ECO:0000313" key="1">
    <source>
        <dbReference type="EMBL" id="NHN31724.1"/>
    </source>
</evidence>
<accession>A0ABX0J5X3</accession>
<evidence type="ECO:0000313" key="2">
    <source>
        <dbReference type="Proteomes" id="UP001165962"/>
    </source>
</evidence>
<evidence type="ECO:0008006" key="3">
    <source>
        <dbReference type="Google" id="ProtNLM"/>
    </source>
</evidence>
<dbReference type="RefSeq" id="WP_166152018.1">
    <property type="nucleotide sequence ID" value="NZ_JAAOIW010000006.1"/>
</dbReference>
<proteinExistence type="predicted"/>
<dbReference type="EMBL" id="JAAOIW010000006">
    <property type="protein sequence ID" value="NHN31724.1"/>
    <property type="molecule type" value="Genomic_DNA"/>
</dbReference>
<protein>
    <recommendedName>
        <fullName evidence="3">Transcriptional regulator</fullName>
    </recommendedName>
</protein>
<dbReference type="SUPFAM" id="SSF46785">
    <property type="entry name" value="Winged helix' DNA-binding domain"/>
    <property type="match status" value="1"/>
</dbReference>
<comment type="caution">
    <text evidence="1">The sequence shown here is derived from an EMBL/GenBank/DDBJ whole genome shotgun (WGS) entry which is preliminary data.</text>
</comment>
<keyword evidence="2" id="KW-1185">Reference proteome</keyword>
<reference evidence="1" key="1">
    <citation type="submission" date="2020-03" db="EMBL/GenBank/DDBJ databases">
        <title>Draft sequencing of Paenibacilllus sp. S3N08.</title>
        <authorList>
            <person name="Kim D.-U."/>
        </authorList>
    </citation>
    <scope>NUCLEOTIDE SEQUENCE</scope>
    <source>
        <strain evidence="1">S3N08</strain>
    </source>
</reference>
<dbReference type="InterPro" id="IPR043128">
    <property type="entry name" value="Rev_trsase/Diguanyl_cyclase"/>
</dbReference>
<dbReference type="Gene3D" id="3.30.70.270">
    <property type="match status" value="1"/>
</dbReference>
<sequence>MYKIGVVGPNRSVERILELANEFEQGMAFIPYPYVETKEIEGIVLENDHKVDSWLFSGSIPYRIARGALGSDEKLVHIRLTESSLYKCFLDLAFSQGKLIDRVSIDIFTISDIDIDRALQELEMAPHDLHVKYFDTDIEPEELFLFHLDLWKSGKTEGAFTCFSMVFEALKEAGVPTFLISPSRMEILQTLRIFIEKVNTSYFKETQIGIEIIEIEQFDTIIEKAKSPYHLQYLELRLKKSLIDLCEKLDGSLLEKGNGRYVIFSSRGAIEREIRMLQSTIEYLSLEADTTVAVGIGFGETAFSAETNAHRAIRLSKGKEEHGIVIIKEDGTMIESVGQEEELTFSYRTDDKDFMEKLKKGNISVKSYKKIEALNRRMGWSVFTSRDLAAHLHMSERNAQRIVSELCEAELAEYIGEEYAHTRGRPNKMYRLK</sequence>
<name>A0ABX0J5X3_9BACL</name>